<keyword evidence="2" id="KW-1185">Reference proteome</keyword>
<dbReference type="EMBL" id="CAIIXF020000007">
    <property type="protein sequence ID" value="CAH1787989.1"/>
    <property type="molecule type" value="Genomic_DNA"/>
</dbReference>
<name>A0A8J1UGY5_OWEFU</name>
<proteinExistence type="predicted"/>
<accession>A0A8J1UGY5</accession>
<sequence>VDEESTTQTSHISDPEKSVQFLSYKDGDVQYGVRMKVDELYVHETGAPLDDTIFWDCKISKAERADLIRHQREHQVHYPSYVGLDQSSIRDVNTPIVGKIRAIPSTLASSSSAADDTCRQETQ</sequence>
<dbReference type="Proteomes" id="UP000749559">
    <property type="component" value="Unassembled WGS sequence"/>
</dbReference>
<gene>
    <name evidence="1" type="ORF">OFUS_LOCUS13601</name>
</gene>
<feature type="non-terminal residue" evidence="1">
    <location>
        <position position="123"/>
    </location>
</feature>
<evidence type="ECO:0000313" key="2">
    <source>
        <dbReference type="Proteomes" id="UP000749559"/>
    </source>
</evidence>
<reference evidence="1" key="1">
    <citation type="submission" date="2022-03" db="EMBL/GenBank/DDBJ databases">
        <authorList>
            <person name="Martin C."/>
        </authorList>
    </citation>
    <scope>NUCLEOTIDE SEQUENCE</scope>
</reference>
<organism evidence="1 2">
    <name type="scientific">Owenia fusiformis</name>
    <name type="common">Polychaete worm</name>
    <dbReference type="NCBI Taxonomy" id="6347"/>
    <lineage>
        <taxon>Eukaryota</taxon>
        <taxon>Metazoa</taxon>
        <taxon>Spiralia</taxon>
        <taxon>Lophotrochozoa</taxon>
        <taxon>Annelida</taxon>
        <taxon>Polychaeta</taxon>
        <taxon>Sedentaria</taxon>
        <taxon>Canalipalpata</taxon>
        <taxon>Sabellida</taxon>
        <taxon>Oweniida</taxon>
        <taxon>Oweniidae</taxon>
        <taxon>Owenia</taxon>
    </lineage>
</organism>
<comment type="caution">
    <text evidence="1">The sequence shown here is derived from an EMBL/GenBank/DDBJ whole genome shotgun (WGS) entry which is preliminary data.</text>
</comment>
<protein>
    <submittedName>
        <fullName evidence="1">Uncharacterized protein</fullName>
    </submittedName>
</protein>
<dbReference type="AlphaFoldDB" id="A0A8J1UGY5"/>
<evidence type="ECO:0000313" key="1">
    <source>
        <dbReference type="EMBL" id="CAH1787989.1"/>
    </source>
</evidence>